<sequence length="427" mass="46556">MQFLTLVRWNINSATKQNMYSISCRVNQLHNVSCSHLSLFHVRRPPIYVPCSTNLSSIFSIPSGSHFLRKYRSSKFLLKCASLNSSGSLTPDPIPQIMNQKPMSILEILKQANSILPYVVLASTLVALVFPPSFTWFTSRYYAPALGYLMFAVGVNSSEKDFLEAFNRPAELVTAYVGQFVVKPLLGYLLCIISVNLFGLPSAIGAGIVLLACVSGAQLSSYATFLSDPQMAPLSIVMTSLSTISAVFVTPLLLLFFIGKRLPIDVKGMVFSITQIVLVPITFGLLLNRFYPNICNAIRPFLPPLSVLVAALSAGAPLALNIKSVKSPFGFSILLLAVAFHLSSFVSGYILSGFIFRDSPDVKPLQRTISFETGMQSSLLALALANKFFEDPVVGMPSAISSPLMSLMGFSLVLIWSKIKSKKKHGS</sequence>
<feature type="transmembrane region" description="Helical" evidence="7">
    <location>
        <begin position="303"/>
        <end position="322"/>
    </location>
</feature>
<dbReference type="InterPro" id="IPR038770">
    <property type="entry name" value="Na+/solute_symporter_sf"/>
</dbReference>
<accession>A0A396HMG4</accession>
<protein>
    <submittedName>
        <fullName evidence="8">Putative Bile acid:sodium symporter/arsenical resistance protein Acr3</fullName>
    </submittedName>
</protein>
<gene>
    <name evidence="8" type="ORF">MtrunA17_Chr5g0398481</name>
</gene>
<feature type="transmembrane region" description="Helical" evidence="7">
    <location>
        <begin position="115"/>
        <end position="135"/>
    </location>
</feature>
<evidence type="ECO:0000256" key="4">
    <source>
        <dbReference type="ARBA" id="ARBA00022692"/>
    </source>
</evidence>
<comment type="subcellular location">
    <subcellularLocation>
        <location evidence="2">Membrane</location>
        <topology evidence="2">Multi-pass membrane protein</topology>
    </subcellularLocation>
    <subcellularLocation>
        <location evidence="1">Plastid</location>
        <location evidence="1">Chloroplast envelope</location>
    </subcellularLocation>
</comment>
<dbReference type="Gene3D" id="1.20.1530.20">
    <property type="match status" value="1"/>
</dbReference>
<dbReference type="GO" id="GO:0016020">
    <property type="term" value="C:membrane"/>
    <property type="evidence" value="ECO:0007669"/>
    <property type="project" value="UniProtKB-SubCell"/>
</dbReference>
<keyword evidence="5 7" id="KW-1133">Transmembrane helix</keyword>
<reference evidence="9" key="1">
    <citation type="journal article" date="2018" name="Nat. Plants">
        <title>Whole-genome landscape of Medicago truncatula symbiotic genes.</title>
        <authorList>
            <person name="Pecrix Y."/>
            <person name="Staton S.E."/>
            <person name="Sallet E."/>
            <person name="Lelandais-Briere C."/>
            <person name="Moreau S."/>
            <person name="Carrere S."/>
            <person name="Blein T."/>
            <person name="Jardinaud M.F."/>
            <person name="Latrasse D."/>
            <person name="Zouine M."/>
            <person name="Zahm M."/>
            <person name="Kreplak J."/>
            <person name="Mayjonade B."/>
            <person name="Satge C."/>
            <person name="Perez M."/>
            <person name="Cauet S."/>
            <person name="Marande W."/>
            <person name="Chantry-Darmon C."/>
            <person name="Lopez-Roques C."/>
            <person name="Bouchez O."/>
            <person name="Berard A."/>
            <person name="Debelle F."/>
            <person name="Munos S."/>
            <person name="Bendahmane A."/>
            <person name="Berges H."/>
            <person name="Niebel A."/>
            <person name="Buitink J."/>
            <person name="Frugier F."/>
            <person name="Benhamed M."/>
            <person name="Crespi M."/>
            <person name="Gouzy J."/>
            <person name="Gamas P."/>
        </authorList>
    </citation>
    <scope>NUCLEOTIDE SEQUENCE [LARGE SCALE GENOMIC DNA]</scope>
    <source>
        <strain evidence="9">cv. Jemalong A17</strain>
    </source>
</reference>
<dbReference type="EMBL" id="PSQE01000005">
    <property type="protein sequence ID" value="RHN53681.1"/>
    <property type="molecule type" value="Genomic_DNA"/>
</dbReference>
<dbReference type="Proteomes" id="UP000265566">
    <property type="component" value="Chromosome 5"/>
</dbReference>
<name>A0A396HMG4_MEDTR</name>
<feature type="transmembrane region" description="Helical" evidence="7">
    <location>
        <begin position="334"/>
        <end position="356"/>
    </location>
</feature>
<keyword evidence="4 7" id="KW-0812">Transmembrane</keyword>
<evidence type="ECO:0000256" key="5">
    <source>
        <dbReference type="ARBA" id="ARBA00022989"/>
    </source>
</evidence>
<evidence type="ECO:0000256" key="7">
    <source>
        <dbReference type="SAM" id="Phobius"/>
    </source>
</evidence>
<proteinExistence type="inferred from homology"/>
<evidence type="ECO:0000256" key="1">
    <source>
        <dbReference type="ARBA" id="ARBA00004119"/>
    </source>
</evidence>
<evidence type="ECO:0000313" key="9">
    <source>
        <dbReference type="Proteomes" id="UP000265566"/>
    </source>
</evidence>
<dbReference type="PANTHER" id="PTHR10361:SF30">
    <property type="entry name" value="SODIUM_METABOLITE COTRANSPORTER BASS6, CHLOROPLASTIC-RELATED"/>
    <property type="match status" value="1"/>
</dbReference>
<dbReference type="PANTHER" id="PTHR10361">
    <property type="entry name" value="SODIUM-BILE ACID COTRANSPORTER"/>
    <property type="match status" value="1"/>
</dbReference>
<keyword evidence="6 7" id="KW-0472">Membrane</keyword>
<evidence type="ECO:0000256" key="6">
    <source>
        <dbReference type="ARBA" id="ARBA00023136"/>
    </source>
</evidence>
<feature type="transmembrane region" description="Helical" evidence="7">
    <location>
        <begin position="270"/>
        <end position="291"/>
    </location>
</feature>
<feature type="transmembrane region" description="Helical" evidence="7">
    <location>
        <begin position="394"/>
        <end position="416"/>
    </location>
</feature>
<evidence type="ECO:0000256" key="2">
    <source>
        <dbReference type="ARBA" id="ARBA00004141"/>
    </source>
</evidence>
<organism evidence="8 9">
    <name type="scientific">Medicago truncatula</name>
    <name type="common">Barrel medic</name>
    <name type="synonym">Medicago tribuloides</name>
    <dbReference type="NCBI Taxonomy" id="3880"/>
    <lineage>
        <taxon>Eukaryota</taxon>
        <taxon>Viridiplantae</taxon>
        <taxon>Streptophyta</taxon>
        <taxon>Embryophyta</taxon>
        <taxon>Tracheophyta</taxon>
        <taxon>Spermatophyta</taxon>
        <taxon>Magnoliopsida</taxon>
        <taxon>eudicotyledons</taxon>
        <taxon>Gunneridae</taxon>
        <taxon>Pentapetalae</taxon>
        <taxon>rosids</taxon>
        <taxon>fabids</taxon>
        <taxon>Fabales</taxon>
        <taxon>Fabaceae</taxon>
        <taxon>Papilionoideae</taxon>
        <taxon>50 kb inversion clade</taxon>
        <taxon>NPAAA clade</taxon>
        <taxon>Hologalegina</taxon>
        <taxon>IRL clade</taxon>
        <taxon>Trifolieae</taxon>
        <taxon>Medicago</taxon>
    </lineage>
</organism>
<feature type="transmembrane region" description="Helical" evidence="7">
    <location>
        <begin position="185"/>
        <end position="212"/>
    </location>
</feature>
<dbReference type="AlphaFoldDB" id="A0A396HMG4"/>
<evidence type="ECO:0000313" key="8">
    <source>
        <dbReference type="EMBL" id="RHN53681.1"/>
    </source>
</evidence>
<dbReference type="Gramene" id="rna28614">
    <property type="protein sequence ID" value="RHN53681.1"/>
    <property type="gene ID" value="gene28614"/>
</dbReference>
<comment type="caution">
    <text evidence="8">The sequence shown here is derived from an EMBL/GenBank/DDBJ whole genome shotgun (WGS) entry which is preliminary data.</text>
</comment>
<dbReference type="Pfam" id="PF01758">
    <property type="entry name" value="SBF"/>
    <property type="match status" value="1"/>
</dbReference>
<evidence type="ECO:0000256" key="3">
    <source>
        <dbReference type="ARBA" id="ARBA00006528"/>
    </source>
</evidence>
<dbReference type="InterPro" id="IPR004710">
    <property type="entry name" value="Bilac:Na_transpt"/>
</dbReference>
<comment type="similarity">
    <text evidence="3">Belongs to the bile acid:sodium symporter (BASS) (TC 2.A.28) family.</text>
</comment>
<dbReference type="GO" id="GO:0009941">
    <property type="term" value="C:chloroplast envelope"/>
    <property type="evidence" value="ECO:0007669"/>
    <property type="project" value="UniProtKB-SubCell"/>
</dbReference>
<feature type="transmembrane region" description="Helical" evidence="7">
    <location>
        <begin position="232"/>
        <end position="258"/>
    </location>
</feature>
<dbReference type="InterPro" id="IPR002657">
    <property type="entry name" value="BilAc:Na_symport/Acr3"/>
</dbReference>